<evidence type="ECO:0000256" key="1">
    <source>
        <dbReference type="ARBA" id="ARBA00001971"/>
    </source>
</evidence>
<keyword evidence="7" id="KW-0812">Transmembrane</keyword>
<evidence type="ECO:0000313" key="9">
    <source>
        <dbReference type="Proteomes" id="UP000001471"/>
    </source>
</evidence>
<dbReference type="Proteomes" id="UP000001471">
    <property type="component" value="Unassembled WGS sequence"/>
</dbReference>
<proteinExistence type="inferred from homology"/>
<dbReference type="AlphaFoldDB" id="B2WI58"/>
<feature type="transmembrane region" description="Helical" evidence="7">
    <location>
        <begin position="20"/>
        <end position="43"/>
    </location>
</feature>
<organism evidence="8 9">
    <name type="scientific">Pyrenophora tritici-repentis (strain Pt-1C-BFP)</name>
    <name type="common">Wheat tan spot fungus</name>
    <name type="synonym">Drechslera tritici-repentis</name>
    <dbReference type="NCBI Taxonomy" id="426418"/>
    <lineage>
        <taxon>Eukaryota</taxon>
        <taxon>Fungi</taxon>
        <taxon>Dikarya</taxon>
        <taxon>Ascomycota</taxon>
        <taxon>Pezizomycotina</taxon>
        <taxon>Dothideomycetes</taxon>
        <taxon>Pleosporomycetidae</taxon>
        <taxon>Pleosporales</taxon>
        <taxon>Pleosporineae</taxon>
        <taxon>Pleosporaceae</taxon>
        <taxon>Pyrenophora</taxon>
    </lineage>
</organism>
<evidence type="ECO:0000256" key="6">
    <source>
        <dbReference type="RuleBase" id="RU000461"/>
    </source>
</evidence>
<dbReference type="GO" id="GO:0005506">
    <property type="term" value="F:iron ion binding"/>
    <property type="evidence" value="ECO:0007669"/>
    <property type="project" value="InterPro"/>
</dbReference>
<dbReference type="InterPro" id="IPR002401">
    <property type="entry name" value="Cyt_P450_E_grp-I"/>
</dbReference>
<reference evidence="9" key="1">
    <citation type="journal article" date="2013" name="G3 (Bethesda)">
        <title>Comparative genomics of a plant-pathogenic fungus, Pyrenophora tritici-repentis, reveals transduplication and the impact of repeat elements on pathogenicity and population divergence.</title>
        <authorList>
            <person name="Manning V.A."/>
            <person name="Pandelova I."/>
            <person name="Dhillon B."/>
            <person name="Wilhelm L.J."/>
            <person name="Goodwin S.B."/>
            <person name="Berlin A.M."/>
            <person name="Figueroa M."/>
            <person name="Freitag M."/>
            <person name="Hane J.K."/>
            <person name="Henrissat B."/>
            <person name="Holman W.H."/>
            <person name="Kodira C.D."/>
            <person name="Martin J."/>
            <person name="Oliver R.P."/>
            <person name="Robbertse B."/>
            <person name="Schackwitz W."/>
            <person name="Schwartz D.C."/>
            <person name="Spatafora J.W."/>
            <person name="Turgeon B.G."/>
            <person name="Yandava C."/>
            <person name="Young S."/>
            <person name="Zhou S."/>
            <person name="Zeng Q."/>
            <person name="Grigoriev I.V."/>
            <person name="Ma L.-J."/>
            <person name="Ciuffetti L.M."/>
        </authorList>
    </citation>
    <scope>NUCLEOTIDE SEQUENCE [LARGE SCALE GENOMIC DNA]</scope>
    <source>
        <strain evidence="9">Pt-1C-BFP</strain>
    </source>
</reference>
<dbReference type="GO" id="GO:0016705">
    <property type="term" value="F:oxidoreductase activity, acting on paired donors, with incorporation or reduction of molecular oxygen"/>
    <property type="evidence" value="ECO:0007669"/>
    <property type="project" value="InterPro"/>
</dbReference>
<keyword evidence="5 6" id="KW-0349">Heme</keyword>
<dbReference type="PANTHER" id="PTHR24305">
    <property type="entry name" value="CYTOCHROME P450"/>
    <property type="match status" value="1"/>
</dbReference>
<evidence type="ECO:0000256" key="7">
    <source>
        <dbReference type="SAM" id="Phobius"/>
    </source>
</evidence>
<gene>
    <name evidence="8" type="ORF">PTRG_09667</name>
</gene>
<evidence type="ECO:0000313" key="8">
    <source>
        <dbReference type="EMBL" id="EDU42718.1"/>
    </source>
</evidence>
<dbReference type="GO" id="GO:0004497">
    <property type="term" value="F:monooxygenase activity"/>
    <property type="evidence" value="ECO:0007669"/>
    <property type="project" value="UniProtKB-KW"/>
</dbReference>
<dbReference type="HOGENOM" id="CLU_001570_5_1_1"/>
<comment type="similarity">
    <text evidence="2 6">Belongs to the cytochrome P450 family.</text>
</comment>
<protein>
    <submittedName>
        <fullName evidence="8">Cytochrome P450 46A1</fullName>
    </submittedName>
</protein>
<dbReference type="InterPro" id="IPR001128">
    <property type="entry name" value="Cyt_P450"/>
</dbReference>
<dbReference type="CDD" id="cd00302">
    <property type="entry name" value="cytochrome_P450"/>
    <property type="match status" value="1"/>
</dbReference>
<sequence length="470" mass="53268">MAAKLSFPTVREGSHYDPLLFKAAAALVALGVFLIMRFIYWYLKASKQFPGPPVKSFLQGNLDQTMTDDIHEKWRAWHIQYGPIFQTTDNDGKWNGPWDRTIYVGKPSLISKIANQNWPKAPAQYEGFKPLSGSALFAQMDHTRWHSQRKALAPAFGPAVVNAQFSSLARYLTQFVEILDNAALNSRVLDISLLNVLLTLDFIGEVAFGIDLHAMEQGESCRVMQIFQTVLPELMKCGLFPLHAKIPVLKSTRDMHAAIAELRSMADHAVQKCRENDTPDSKPAKRIFEILANHIPCSWRRLYSSYDQFLHYEVLRNPEVMKKLRKELDNVIPADCVTPSIEQVKLPYLNRVIKETLCMHGPGSGTFRYCSQDTEIDGIVLPANTTIALWNPQVHRDPRIWGPKANEFNPDRWGDDMPSRTPGSYFPFSYGPRNCLGQGLAMLQMSFALATLFRRYDLSIEPGFEIGIFA</sequence>
<evidence type="ECO:0000256" key="3">
    <source>
        <dbReference type="ARBA" id="ARBA00022723"/>
    </source>
</evidence>
<dbReference type="Pfam" id="PF00067">
    <property type="entry name" value="p450"/>
    <property type="match status" value="2"/>
</dbReference>
<dbReference type="PROSITE" id="PS00086">
    <property type="entry name" value="CYTOCHROME_P450"/>
    <property type="match status" value="1"/>
</dbReference>
<dbReference type="InParanoid" id="B2WI58"/>
<keyword evidence="3 5" id="KW-0479">Metal-binding</keyword>
<dbReference type="SUPFAM" id="SSF48264">
    <property type="entry name" value="Cytochrome P450"/>
    <property type="match status" value="1"/>
</dbReference>
<evidence type="ECO:0000256" key="5">
    <source>
        <dbReference type="PIRSR" id="PIRSR602401-1"/>
    </source>
</evidence>
<dbReference type="OrthoDB" id="1470350at2759"/>
<name>B2WI58_PYRTR</name>
<comment type="cofactor">
    <cofactor evidence="1 5">
        <name>heme</name>
        <dbReference type="ChEBI" id="CHEBI:30413"/>
    </cofactor>
</comment>
<dbReference type="PANTHER" id="PTHR24305:SF166">
    <property type="entry name" value="CYTOCHROME P450 12A4, MITOCHONDRIAL-RELATED"/>
    <property type="match status" value="1"/>
</dbReference>
<dbReference type="GO" id="GO:0020037">
    <property type="term" value="F:heme binding"/>
    <property type="evidence" value="ECO:0007669"/>
    <property type="project" value="InterPro"/>
</dbReference>
<dbReference type="eggNOG" id="KOG0157">
    <property type="taxonomic scope" value="Eukaryota"/>
</dbReference>
<dbReference type="InterPro" id="IPR017972">
    <property type="entry name" value="Cyt_P450_CS"/>
</dbReference>
<keyword evidence="7" id="KW-1133">Transmembrane helix</keyword>
<dbReference type="InterPro" id="IPR050121">
    <property type="entry name" value="Cytochrome_P450_monoxygenase"/>
</dbReference>
<keyword evidence="4 5" id="KW-0408">Iron</keyword>
<dbReference type="PRINTS" id="PR00385">
    <property type="entry name" value="P450"/>
</dbReference>
<evidence type="ECO:0000256" key="4">
    <source>
        <dbReference type="ARBA" id="ARBA00023004"/>
    </source>
</evidence>
<keyword evidence="7" id="KW-0472">Membrane</keyword>
<dbReference type="PRINTS" id="PR00463">
    <property type="entry name" value="EP450I"/>
</dbReference>
<keyword evidence="6" id="KW-0560">Oxidoreductase</keyword>
<dbReference type="STRING" id="426418.B2WI58"/>
<dbReference type="EMBL" id="DS231625">
    <property type="protein sequence ID" value="EDU42718.1"/>
    <property type="molecule type" value="Genomic_DNA"/>
</dbReference>
<keyword evidence="6" id="KW-0503">Monooxygenase</keyword>
<dbReference type="OMA" id="DPTAHTM"/>
<feature type="binding site" description="axial binding residue" evidence="5">
    <location>
        <position position="435"/>
    </location>
    <ligand>
        <name>heme</name>
        <dbReference type="ChEBI" id="CHEBI:30413"/>
    </ligand>
    <ligandPart>
        <name>Fe</name>
        <dbReference type="ChEBI" id="CHEBI:18248"/>
    </ligandPart>
</feature>
<accession>B2WI58</accession>
<dbReference type="Gene3D" id="1.10.630.10">
    <property type="entry name" value="Cytochrome P450"/>
    <property type="match status" value="2"/>
</dbReference>
<evidence type="ECO:0000256" key="2">
    <source>
        <dbReference type="ARBA" id="ARBA00010617"/>
    </source>
</evidence>
<dbReference type="InterPro" id="IPR036396">
    <property type="entry name" value="Cyt_P450_sf"/>
</dbReference>